<dbReference type="OMA" id="MVESCHQ"/>
<feature type="domain" description="Sulfotransferase" evidence="4">
    <location>
        <begin position="67"/>
        <end position="324"/>
    </location>
</feature>
<dbReference type="Gene3D" id="3.40.50.300">
    <property type="entry name" value="P-loop containing nucleotide triphosphate hydrolases"/>
    <property type="match status" value="1"/>
</dbReference>
<comment type="similarity">
    <text evidence="1 3">Belongs to the sulfotransferase 1 family.</text>
</comment>
<name>A0A200R2G4_MACCD</name>
<dbReference type="FunCoup" id="A0A200R2G4">
    <property type="interactions" value="48"/>
</dbReference>
<dbReference type="InterPro" id="IPR027417">
    <property type="entry name" value="P-loop_NTPase"/>
</dbReference>
<dbReference type="Pfam" id="PF00685">
    <property type="entry name" value="Sulfotransfer_1"/>
    <property type="match status" value="1"/>
</dbReference>
<dbReference type="GO" id="GO:0008146">
    <property type="term" value="F:sulfotransferase activity"/>
    <property type="evidence" value="ECO:0007669"/>
    <property type="project" value="InterPro"/>
</dbReference>
<gene>
    <name evidence="5" type="ORF">BVC80_9049g47</name>
</gene>
<evidence type="ECO:0000259" key="4">
    <source>
        <dbReference type="Pfam" id="PF00685"/>
    </source>
</evidence>
<proteinExistence type="inferred from homology"/>
<dbReference type="EMBL" id="MVGT01000459">
    <property type="protein sequence ID" value="OVA16914.1"/>
    <property type="molecule type" value="Genomic_DNA"/>
</dbReference>
<evidence type="ECO:0000313" key="5">
    <source>
        <dbReference type="EMBL" id="OVA16914.1"/>
    </source>
</evidence>
<dbReference type="OrthoDB" id="205623at2759"/>
<reference evidence="5 6" key="1">
    <citation type="journal article" date="2017" name="Mol. Plant">
        <title>The Genome of Medicinal Plant Macleaya cordata Provides New Insights into Benzylisoquinoline Alkaloids Metabolism.</title>
        <authorList>
            <person name="Liu X."/>
            <person name="Liu Y."/>
            <person name="Huang P."/>
            <person name="Ma Y."/>
            <person name="Qing Z."/>
            <person name="Tang Q."/>
            <person name="Cao H."/>
            <person name="Cheng P."/>
            <person name="Zheng Y."/>
            <person name="Yuan Z."/>
            <person name="Zhou Y."/>
            <person name="Liu J."/>
            <person name="Tang Z."/>
            <person name="Zhuo Y."/>
            <person name="Zhang Y."/>
            <person name="Yu L."/>
            <person name="Huang J."/>
            <person name="Yang P."/>
            <person name="Peng Q."/>
            <person name="Zhang J."/>
            <person name="Jiang W."/>
            <person name="Zhang Z."/>
            <person name="Lin K."/>
            <person name="Ro D.K."/>
            <person name="Chen X."/>
            <person name="Xiong X."/>
            <person name="Shang Y."/>
            <person name="Huang S."/>
            <person name="Zeng J."/>
        </authorList>
    </citation>
    <scope>NUCLEOTIDE SEQUENCE [LARGE SCALE GENOMIC DNA]</scope>
    <source>
        <strain evidence="6">cv. BLH2017</strain>
        <tissue evidence="5">Root</tissue>
    </source>
</reference>
<sequence>MAPAQDLPVKYLQEEEGLTQDSKDLLSSLPRDKAWVLSHIYQYQGFWHPTKQLLSVIAFQQGFQAHDTDLLLVTTPKSGTTWLKAMAFAILNRVRYTYTDHPLLTKNPHELVPFLEQKYVDNPVPDLTSFTSPRLFSTHTPYVSLPESIKESKCKLVYLCRDPKDVLISFWHFTNKLRPKNLGPNSLEDVFERFCRGVCIYGPFWDHVLGYWKESLESPERICFLKFEEIKKEPKLHLTKLAEFLGYPFSLEEEKEGVLEEILRLCSFENLSNLEVNKTGKLASGEENNAFFRRGEVEDWVNYLTTEMIERLDQITEQKLQGFGLKF</sequence>
<dbReference type="EC" id="2.8.2.-" evidence="3"/>
<dbReference type="Proteomes" id="UP000195402">
    <property type="component" value="Unassembled WGS sequence"/>
</dbReference>
<dbReference type="SUPFAM" id="SSF52540">
    <property type="entry name" value="P-loop containing nucleoside triphosphate hydrolases"/>
    <property type="match status" value="1"/>
</dbReference>
<evidence type="ECO:0000256" key="2">
    <source>
        <dbReference type="ARBA" id="ARBA00022679"/>
    </source>
</evidence>
<comment type="caution">
    <text evidence="5">The sequence shown here is derived from an EMBL/GenBank/DDBJ whole genome shotgun (WGS) entry which is preliminary data.</text>
</comment>
<keyword evidence="6" id="KW-1185">Reference proteome</keyword>
<dbReference type="InterPro" id="IPR000863">
    <property type="entry name" value="Sulfotransferase_dom"/>
</dbReference>
<keyword evidence="2 3" id="KW-0808">Transferase</keyword>
<dbReference type="PANTHER" id="PTHR11783">
    <property type="entry name" value="SULFOTRANSFERASE SULT"/>
    <property type="match status" value="1"/>
</dbReference>
<accession>A0A200R2G4</accession>
<organism evidence="5 6">
    <name type="scientific">Macleaya cordata</name>
    <name type="common">Five-seeded plume-poppy</name>
    <name type="synonym">Bocconia cordata</name>
    <dbReference type="NCBI Taxonomy" id="56857"/>
    <lineage>
        <taxon>Eukaryota</taxon>
        <taxon>Viridiplantae</taxon>
        <taxon>Streptophyta</taxon>
        <taxon>Embryophyta</taxon>
        <taxon>Tracheophyta</taxon>
        <taxon>Spermatophyta</taxon>
        <taxon>Magnoliopsida</taxon>
        <taxon>Ranunculales</taxon>
        <taxon>Papaveraceae</taxon>
        <taxon>Papaveroideae</taxon>
        <taxon>Macleaya</taxon>
    </lineage>
</organism>
<dbReference type="AlphaFoldDB" id="A0A200R2G4"/>
<evidence type="ECO:0000256" key="3">
    <source>
        <dbReference type="RuleBase" id="RU361155"/>
    </source>
</evidence>
<protein>
    <recommendedName>
        <fullName evidence="3">Sulfotransferase</fullName>
        <ecNumber evidence="3">2.8.2.-</ecNumber>
    </recommendedName>
</protein>
<dbReference type="InParanoid" id="A0A200R2G4"/>
<evidence type="ECO:0000313" key="6">
    <source>
        <dbReference type="Proteomes" id="UP000195402"/>
    </source>
</evidence>
<evidence type="ECO:0000256" key="1">
    <source>
        <dbReference type="ARBA" id="ARBA00005771"/>
    </source>
</evidence>